<keyword evidence="1" id="KW-0732">Signal</keyword>
<evidence type="ECO:0000256" key="1">
    <source>
        <dbReference type="ARBA" id="ARBA00022729"/>
    </source>
</evidence>
<keyword evidence="2" id="KW-0812">Transmembrane</keyword>
<organism evidence="4 5">
    <name type="scientific">Turicibacter faecis</name>
    <dbReference type="NCBI Taxonomy" id="2963365"/>
    <lineage>
        <taxon>Bacteria</taxon>
        <taxon>Bacillati</taxon>
        <taxon>Bacillota</taxon>
        <taxon>Erysipelotrichia</taxon>
        <taxon>Erysipelotrichales</taxon>
        <taxon>Turicibacteraceae</taxon>
        <taxon>Turicibacter</taxon>
    </lineage>
</organism>
<dbReference type="EMBL" id="AP028127">
    <property type="protein sequence ID" value="BEH90898.1"/>
    <property type="molecule type" value="Genomic_DNA"/>
</dbReference>
<keyword evidence="2" id="KW-0472">Membrane</keyword>
<evidence type="ECO:0000256" key="2">
    <source>
        <dbReference type="SAM" id="Phobius"/>
    </source>
</evidence>
<accession>A0ABN6ZGF8</accession>
<protein>
    <recommendedName>
        <fullName evidence="3">DUF4352 domain-containing protein</fullName>
    </recommendedName>
</protein>
<feature type="domain" description="DUF4352" evidence="3">
    <location>
        <begin position="364"/>
        <end position="472"/>
    </location>
</feature>
<dbReference type="Proteomes" id="UP001432099">
    <property type="component" value="Chromosome"/>
</dbReference>
<dbReference type="InterPro" id="IPR029051">
    <property type="entry name" value="DUF4352"/>
</dbReference>
<sequence length="485" mass="54840">MPDIKSILLLCSFLCFITGIFSPEVIIRWGIPSVKTRKRVLWTFGMMTLLLVGIRQLTEFASVEDSATNHQGQGVNVETFVFSSPEEEQQKIYKLTSSVQNNQLEIKIVNQQMASDRAVEKAPEGYEFVQLDVNITNKMDEPSTINLADLQLQTETLEFLLPMKDHLPTQKLELLPQESKTVSLVYLQPTKQEQLMFSYLPTSSEEETSEEEEVSVSQIGDIVKAKQAMIQVHEVKREASKKEGYETLLISLSLKNSTDMTVNYYPFHFSLAADGLTQRVKPTIDMSEVKTLGISELVGGGMVSGTLIFEIPQGIQQLRLHYDEPSLFSTQSIEIDLTSTNEEATPLQPEVKLNEQWQASDALNDHHLEVTKVEFVKETKYTKAKDHQQFVIVGVELSNQSTEKQDYTAFDFKLINEQGRLILPNLLLIDNQSELTSGSLEPSESVQGYLLFEDTDLYTTYHLLYSPSHWKSGEGLIKELHPSGE</sequence>
<evidence type="ECO:0000259" key="3">
    <source>
        <dbReference type="Pfam" id="PF11611"/>
    </source>
</evidence>
<feature type="transmembrane region" description="Helical" evidence="2">
    <location>
        <begin position="6"/>
        <end position="27"/>
    </location>
</feature>
<reference evidence="4" key="1">
    <citation type="journal article" date="2024" name="Int. J. Syst. Evol. Microbiol.">
        <title>Turicibacter faecis sp. nov., isolated from faeces of heart failure mouse model.</title>
        <authorList>
            <person name="Imamura Y."/>
            <person name="Motooka D."/>
            <person name="Nakajima Y."/>
            <person name="Ito S."/>
            <person name="Kitakaze M."/>
            <person name="Iida T."/>
            <person name="Nakamura S."/>
        </authorList>
    </citation>
    <scope>NUCLEOTIDE SEQUENCE</scope>
    <source>
        <strain evidence="4">TC023</strain>
    </source>
</reference>
<evidence type="ECO:0000313" key="5">
    <source>
        <dbReference type="Proteomes" id="UP001432099"/>
    </source>
</evidence>
<keyword evidence="2" id="KW-1133">Transmembrane helix</keyword>
<feature type="domain" description="DUF4352" evidence="3">
    <location>
        <begin position="94"/>
        <end position="199"/>
    </location>
</feature>
<dbReference type="InterPro" id="IPR029050">
    <property type="entry name" value="Immunoprotect_excell_Ig-like"/>
</dbReference>
<gene>
    <name evidence="4" type="ORF">T23_10000</name>
</gene>
<dbReference type="Gene3D" id="2.60.40.1240">
    <property type="match status" value="3"/>
</dbReference>
<dbReference type="RefSeq" id="WP_161831354.1">
    <property type="nucleotide sequence ID" value="NZ_AP028127.1"/>
</dbReference>
<proteinExistence type="predicted"/>
<name>A0ABN6ZGF8_9FIRM</name>
<dbReference type="Pfam" id="PF11611">
    <property type="entry name" value="DUF4352"/>
    <property type="match status" value="3"/>
</dbReference>
<evidence type="ECO:0000313" key="4">
    <source>
        <dbReference type="EMBL" id="BEH90898.1"/>
    </source>
</evidence>
<feature type="domain" description="DUF4352" evidence="3">
    <location>
        <begin position="218"/>
        <end position="331"/>
    </location>
</feature>
<keyword evidence="5" id="KW-1185">Reference proteome</keyword>